<protein>
    <submittedName>
        <fullName evidence="2">Uncharacterized protein</fullName>
    </submittedName>
</protein>
<evidence type="ECO:0000256" key="1">
    <source>
        <dbReference type="SAM" id="MobiDB-lite"/>
    </source>
</evidence>
<proteinExistence type="predicted"/>
<evidence type="ECO:0000313" key="2">
    <source>
        <dbReference type="EMBL" id="EZA59298.1"/>
    </source>
</evidence>
<dbReference type="EMBL" id="KK107109">
    <property type="protein sequence ID" value="EZA59298.1"/>
    <property type="molecule type" value="Genomic_DNA"/>
</dbReference>
<keyword evidence="3" id="KW-1185">Reference proteome</keyword>
<feature type="compositionally biased region" description="Basic and acidic residues" evidence="1">
    <location>
        <begin position="51"/>
        <end position="83"/>
    </location>
</feature>
<name>A0A026WTL4_OOCBI</name>
<organism evidence="2 3">
    <name type="scientific">Ooceraea biroi</name>
    <name type="common">Clonal raider ant</name>
    <name type="synonym">Cerapachys biroi</name>
    <dbReference type="NCBI Taxonomy" id="2015173"/>
    <lineage>
        <taxon>Eukaryota</taxon>
        <taxon>Metazoa</taxon>
        <taxon>Ecdysozoa</taxon>
        <taxon>Arthropoda</taxon>
        <taxon>Hexapoda</taxon>
        <taxon>Insecta</taxon>
        <taxon>Pterygota</taxon>
        <taxon>Neoptera</taxon>
        <taxon>Endopterygota</taxon>
        <taxon>Hymenoptera</taxon>
        <taxon>Apocrita</taxon>
        <taxon>Aculeata</taxon>
        <taxon>Formicoidea</taxon>
        <taxon>Formicidae</taxon>
        <taxon>Dorylinae</taxon>
        <taxon>Ooceraea</taxon>
    </lineage>
</organism>
<feature type="non-terminal residue" evidence="2">
    <location>
        <position position="1"/>
    </location>
</feature>
<gene>
    <name evidence="2" type="ORF">X777_15942</name>
</gene>
<dbReference type="Proteomes" id="UP000053097">
    <property type="component" value="Unassembled WGS sequence"/>
</dbReference>
<evidence type="ECO:0000313" key="3">
    <source>
        <dbReference type="Proteomes" id="UP000053097"/>
    </source>
</evidence>
<sequence>SLAPRITHRVYAGETICQIRCVIVIINGPDYHREARFKEMEAKMKEKKLKKQQEEKEKEKDKDKEKHKEKSKSQKADTKENEE</sequence>
<dbReference type="AlphaFoldDB" id="A0A026WTL4"/>
<feature type="region of interest" description="Disordered" evidence="1">
    <location>
        <begin position="42"/>
        <end position="83"/>
    </location>
</feature>
<reference evidence="2 3" key="1">
    <citation type="journal article" date="2014" name="Curr. Biol.">
        <title>The genome of the clonal raider ant Cerapachys biroi.</title>
        <authorList>
            <person name="Oxley P.R."/>
            <person name="Ji L."/>
            <person name="Fetter-Pruneda I."/>
            <person name="McKenzie S.K."/>
            <person name="Li C."/>
            <person name="Hu H."/>
            <person name="Zhang G."/>
            <person name="Kronauer D.J."/>
        </authorList>
    </citation>
    <scope>NUCLEOTIDE SEQUENCE [LARGE SCALE GENOMIC DNA]</scope>
</reference>
<accession>A0A026WTL4</accession>